<protein>
    <submittedName>
        <fullName evidence="2">Uncharacterized protein</fullName>
    </submittedName>
</protein>
<gene>
    <name evidence="2" type="ORF">H9753_08410</name>
</gene>
<organism evidence="2 3">
    <name type="scientific">Candidatus Blautia merdavium</name>
    <dbReference type="NCBI Taxonomy" id="2838494"/>
    <lineage>
        <taxon>Bacteria</taxon>
        <taxon>Bacillati</taxon>
        <taxon>Bacillota</taxon>
        <taxon>Clostridia</taxon>
        <taxon>Lachnospirales</taxon>
        <taxon>Lachnospiraceae</taxon>
        <taxon>Blautia</taxon>
    </lineage>
</organism>
<dbReference type="Proteomes" id="UP000823886">
    <property type="component" value="Unassembled WGS sequence"/>
</dbReference>
<comment type="caution">
    <text evidence="2">The sequence shown here is derived from an EMBL/GenBank/DDBJ whole genome shotgun (WGS) entry which is preliminary data.</text>
</comment>
<feature type="transmembrane region" description="Helical" evidence="1">
    <location>
        <begin position="43"/>
        <end position="62"/>
    </location>
</feature>
<accession>A0A9D2TAT0</accession>
<sequence length="97" mass="10544">MKEERLEEVMEHFGGAVEKTVEGAANALDKSMNRAWSFGPVRLIGKALSFCAGAGLMASYFPLKEKGCHKAAKFCLISGGIIIIVQAAELLIFRKKN</sequence>
<keyword evidence="1" id="KW-0472">Membrane</keyword>
<evidence type="ECO:0000256" key="1">
    <source>
        <dbReference type="SAM" id="Phobius"/>
    </source>
</evidence>
<keyword evidence="1" id="KW-1133">Transmembrane helix</keyword>
<keyword evidence="1" id="KW-0812">Transmembrane</keyword>
<name>A0A9D2TAT0_9FIRM</name>
<dbReference type="AlphaFoldDB" id="A0A9D2TAT0"/>
<feature type="transmembrane region" description="Helical" evidence="1">
    <location>
        <begin position="74"/>
        <end position="93"/>
    </location>
</feature>
<evidence type="ECO:0000313" key="3">
    <source>
        <dbReference type="Proteomes" id="UP000823886"/>
    </source>
</evidence>
<reference evidence="2" key="1">
    <citation type="journal article" date="2021" name="PeerJ">
        <title>Extensive microbial diversity within the chicken gut microbiome revealed by metagenomics and culture.</title>
        <authorList>
            <person name="Gilroy R."/>
            <person name="Ravi A."/>
            <person name="Getino M."/>
            <person name="Pursley I."/>
            <person name="Horton D.L."/>
            <person name="Alikhan N.F."/>
            <person name="Baker D."/>
            <person name="Gharbi K."/>
            <person name="Hall N."/>
            <person name="Watson M."/>
            <person name="Adriaenssens E.M."/>
            <person name="Foster-Nyarko E."/>
            <person name="Jarju S."/>
            <person name="Secka A."/>
            <person name="Antonio M."/>
            <person name="Oren A."/>
            <person name="Chaudhuri R.R."/>
            <person name="La Ragione R."/>
            <person name="Hildebrand F."/>
            <person name="Pallen M.J."/>
        </authorList>
    </citation>
    <scope>NUCLEOTIDE SEQUENCE</scope>
    <source>
        <strain evidence="2">ChiBcec2-3848</strain>
    </source>
</reference>
<reference evidence="2" key="2">
    <citation type="submission" date="2021-04" db="EMBL/GenBank/DDBJ databases">
        <authorList>
            <person name="Gilroy R."/>
        </authorList>
    </citation>
    <scope>NUCLEOTIDE SEQUENCE</scope>
    <source>
        <strain evidence="2">ChiBcec2-3848</strain>
    </source>
</reference>
<dbReference type="EMBL" id="DWVZ01000112">
    <property type="protein sequence ID" value="HJC63625.1"/>
    <property type="molecule type" value="Genomic_DNA"/>
</dbReference>
<evidence type="ECO:0000313" key="2">
    <source>
        <dbReference type="EMBL" id="HJC63625.1"/>
    </source>
</evidence>
<proteinExistence type="predicted"/>